<accession>A0ABV1UI73</accession>
<organism evidence="7 8">
    <name type="scientific">Streptomyces sp. 900105245</name>
    <dbReference type="NCBI Taxonomy" id="3154379"/>
    <lineage>
        <taxon>Bacteria</taxon>
        <taxon>Bacillati</taxon>
        <taxon>Actinomycetota</taxon>
        <taxon>Actinomycetes</taxon>
        <taxon>Kitasatosporales</taxon>
        <taxon>Streptomycetaceae</taxon>
        <taxon>Streptomyces</taxon>
    </lineage>
</organism>
<dbReference type="Pfam" id="PF03073">
    <property type="entry name" value="TspO_MBR"/>
    <property type="match status" value="1"/>
</dbReference>
<evidence type="ECO:0000256" key="3">
    <source>
        <dbReference type="ARBA" id="ARBA00022692"/>
    </source>
</evidence>
<reference evidence="7 8" key="1">
    <citation type="submission" date="2024-06" db="EMBL/GenBank/DDBJ databases">
        <title>The Natural Products Discovery Center: Release of the First 8490 Sequenced Strains for Exploring Actinobacteria Biosynthetic Diversity.</title>
        <authorList>
            <person name="Kalkreuter E."/>
            <person name="Kautsar S.A."/>
            <person name="Yang D."/>
            <person name="Bader C.D."/>
            <person name="Teijaro C.N."/>
            <person name="Fluegel L."/>
            <person name="Davis C.M."/>
            <person name="Simpson J.R."/>
            <person name="Lauterbach L."/>
            <person name="Steele A.D."/>
            <person name="Gui C."/>
            <person name="Meng S."/>
            <person name="Li G."/>
            <person name="Viehrig K."/>
            <person name="Ye F."/>
            <person name="Su P."/>
            <person name="Kiefer A.F."/>
            <person name="Nichols A."/>
            <person name="Cepeda A.J."/>
            <person name="Yan W."/>
            <person name="Fan B."/>
            <person name="Jiang Y."/>
            <person name="Adhikari A."/>
            <person name="Zheng C.-J."/>
            <person name="Schuster L."/>
            <person name="Cowan T.M."/>
            <person name="Smanski M.J."/>
            <person name="Chevrette M.G."/>
            <person name="De Carvalho L.P.S."/>
            <person name="Shen B."/>
        </authorList>
    </citation>
    <scope>NUCLEOTIDE SEQUENCE [LARGE SCALE GENOMIC DNA]</scope>
    <source>
        <strain evidence="7 8">NPDC001166</strain>
    </source>
</reference>
<dbReference type="PIRSF" id="PIRSF005859">
    <property type="entry name" value="PBR"/>
    <property type="match status" value="1"/>
</dbReference>
<evidence type="ECO:0000256" key="5">
    <source>
        <dbReference type="ARBA" id="ARBA00023136"/>
    </source>
</evidence>
<keyword evidence="8" id="KW-1185">Reference proteome</keyword>
<protein>
    <submittedName>
        <fullName evidence="7">TspO/MBR family protein</fullName>
    </submittedName>
</protein>
<dbReference type="InterPro" id="IPR038330">
    <property type="entry name" value="TspO/MBR-related_sf"/>
</dbReference>
<dbReference type="CDD" id="cd15904">
    <property type="entry name" value="TSPO_MBR"/>
    <property type="match status" value="1"/>
</dbReference>
<dbReference type="EMBL" id="JBEPAZ010000059">
    <property type="protein sequence ID" value="MER6433424.1"/>
    <property type="molecule type" value="Genomic_DNA"/>
</dbReference>
<proteinExistence type="inferred from homology"/>
<comment type="subcellular location">
    <subcellularLocation>
        <location evidence="1">Membrane</location>
        <topology evidence="1">Multi-pass membrane protein</topology>
    </subcellularLocation>
</comment>
<evidence type="ECO:0000256" key="2">
    <source>
        <dbReference type="ARBA" id="ARBA00007524"/>
    </source>
</evidence>
<dbReference type="RefSeq" id="WP_351945347.1">
    <property type="nucleotide sequence ID" value="NZ_JBEOZW010000020.1"/>
</dbReference>
<evidence type="ECO:0000313" key="7">
    <source>
        <dbReference type="EMBL" id="MER6433424.1"/>
    </source>
</evidence>
<keyword evidence="5 6" id="KW-0472">Membrane</keyword>
<dbReference type="Proteomes" id="UP001470023">
    <property type="component" value="Unassembled WGS sequence"/>
</dbReference>
<comment type="similarity">
    <text evidence="2">Belongs to the TspO/BZRP family.</text>
</comment>
<dbReference type="InterPro" id="IPR004307">
    <property type="entry name" value="TspO_MBR"/>
</dbReference>
<name>A0ABV1UI73_9ACTN</name>
<keyword evidence="3 6" id="KW-0812">Transmembrane</keyword>
<dbReference type="Gene3D" id="1.20.1260.100">
    <property type="entry name" value="TspO/MBR protein"/>
    <property type="match status" value="1"/>
</dbReference>
<dbReference type="PANTHER" id="PTHR10057:SF0">
    <property type="entry name" value="TRANSLOCATOR PROTEIN"/>
    <property type="match status" value="1"/>
</dbReference>
<feature type="transmembrane region" description="Helical" evidence="6">
    <location>
        <begin position="61"/>
        <end position="80"/>
    </location>
</feature>
<sequence>MRLIRRYGGDGRRTGSWPYFAVTGVAVAAAALASARAVDADGDWYRSLRKPLWEPPPRAFGAVWTPLYATIAYAGGRALATAPNRRERGLLAASLAANLTLNAGWSRLFFGLRSTRAGLTGTVLLDVSNGELIRRVARTDRTAAAALLPYATWCAFATALNASIVRQN</sequence>
<comment type="caution">
    <text evidence="7">The sequence shown here is derived from an EMBL/GenBank/DDBJ whole genome shotgun (WGS) entry which is preliminary data.</text>
</comment>
<dbReference type="PANTHER" id="PTHR10057">
    <property type="entry name" value="PERIPHERAL-TYPE BENZODIAZEPINE RECEPTOR"/>
    <property type="match status" value="1"/>
</dbReference>
<keyword evidence="4 6" id="KW-1133">Transmembrane helix</keyword>
<evidence type="ECO:0000313" key="8">
    <source>
        <dbReference type="Proteomes" id="UP001470023"/>
    </source>
</evidence>
<evidence type="ECO:0000256" key="1">
    <source>
        <dbReference type="ARBA" id="ARBA00004141"/>
    </source>
</evidence>
<evidence type="ECO:0000256" key="6">
    <source>
        <dbReference type="SAM" id="Phobius"/>
    </source>
</evidence>
<evidence type="ECO:0000256" key="4">
    <source>
        <dbReference type="ARBA" id="ARBA00022989"/>
    </source>
</evidence>
<gene>
    <name evidence="7" type="ORF">ABT272_37745</name>
</gene>